<feature type="region of interest" description="Disordered" evidence="1">
    <location>
        <begin position="48"/>
        <end position="86"/>
    </location>
</feature>
<dbReference type="AlphaFoldDB" id="A0A6A6QNZ4"/>
<feature type="region of interest" description="Disordered" evidence="1">
    <location>
        <begin position="102"/>
        <end position="139"/>
    </location>
</feature>
<evidence type="ECO:0000313" key="3">
    <source>
        <dbReference type="Proteomes" id="UP000799750"/>
    </source>
</evidence>
<dbReference type="EMBL" id="MU004191">
    <property type="protein sequence ID" value="KAF2493854.1"/>
    <property type="molecule type" value="Genomic_DNA"/>
</dbReference>
<reference evidence="2" key="1">
    <citation type="journal article" date="2020" name="Stud. Mycol.">
        <title>101 Dothideomycetes genomes: a test case for predicting lifestyles and emergence of pathogens.</title>
        <authorList>
            <person name="Haridas S."/>
            <person name="Albert R."/>
            <person name="Binder M."/>
            <person name="Bloem J."/>
            <person name="Labutti K."/>
            <person name="Salamov A."/>
            <person name="Andreopoulos B."/>
            <person name="Baker S."/>
            <person name="Barry K."/>
            <person name="Bills G."/>
            <person name="Bluhm B."/>
            <person name="Cannon C."/>
            <person name="Castanera R."/>
            <person name="Culley D."/>
            <person name="Daum C."/>
            <person name="Ezra D."/>
            <person name="Gonzalez J."/>
            <person name="Henrissat B."/>
            <person name="Kuo A."/>
            <person name="Liang C."/>
            <person name="Lipzen A."/>
            <person name="Lutzoni F."/>
            <person name="Magnuson J."/>
            <person name="Mondo S."/>
            <person name="Nolan M."/>
            <person name="Ohm R."/>
            <person name="Pangilinan J."/>
            <person name="Park H.-J."/>
            <person name="Ramirez L."/>
            <person name="Alfaro M."/>
            <person name="Sun H."/>
            <person name="Tritt A."/>
            <person name="Yoshinaga Y."/>
            <person name="Zwiers L.-H."/>
            <person name="Turgeon B."/>
            <person name="Goodwin S."/>
            <person name="Spatafora J."/>
            <person name="Crous P."/>
            <person name="Grigoriev I."/>
        </authorList>
    </citation>
    <scope>NUCLEOTIDE SEQUENCE</scope>
    <source>
        <strain evidence="2">CBS 269.34</strain>
    </source>
</reference>
<proteinExistence type="predicted"/>
<dbReference type="Proteomes" id="UP000799750">
    <property type="component" value="Unassembled WGS sequence"/>
</dbReference>
<evidence type="ECO:0000256" key="1">
    <source>
        <dbReference type="SAM" id="MobiDB-lite"/>
    </source>
</evidence>
<keyword evidence="3" id="KW-1185">Reference proteome</keyword>
<evidence type="ECO:0000313" key="2">
    <source>
        <dbReference type="EMBL" id="KAF2493854.1"/>
    </source>
</evidence>
<organism evidence="2 3">
    <name type="scientific">Lophium mytilinum</name>
    <dbReference type="NCBI Taxonomy" id="390894"/>
    <lineage>
        <taxon>Eukaryota</taxon>
        <taxon>Fungi</taxon>
        <taxon>Dikarya</taxon>
        <taxon>Ascomycota</taxon>
        <taxon>Pezizomycotina</taxon>
        <taxon>Dothideomycetes</taxon>
        <taxon>Pleosporomycetidae</taxon>
        <taxon>Mytilinidiales</taxon>
        <taxon>Mytilinidiaceae</taxon>
        <taxon>Lophium</taxon>
    </lineage>
</organism>
<gene>
    <name evidence="2" type="ORF">BU16DRAFT_540404</name>
</gene>
<accession>A0A6A6QNZ4</accession>
<protein>
    <submittedName>
        <fullName evidence="2">Uncharacterized protein</fullName>
    </submittedName>
</protein>
<name>A0A6A6QNZ4_9PEZI</name>
<sequence>MFHVEGQQTQQQRMQGRTLLCRLRSLEKPCLLSCPPSRWASCTPRCSQTPPTLRGIHQPATTQDTGCSAPPTPTSSTHRGQRRNHRNQTACWRCSLSHAQMRQRAARPTTLARGRHVSGAGAHATRPPARGHPLSNSPGSLARRIGRLHGSTLAAVRSAGSSSVVLVMAPPRLAERLAVSVRLSGPCWTPRSGTRKLQLIRGQCGKQAMAMASGDWLIWADAMMGKLQQATLVTLQQVLGGLKPHLHVQQIMAASVARVRLSTCTQTSRNHAPHGAFHAAVCPPLADLLTIWPPPAVGEQQSARAPERGL</sequence>